<dbReference type="GO" id="GO:0006508">
    <property type="term" value="P:proteolysis"/>
    <property type="evidence" value="ECO:0007669"/>
    <property type="project" value="UniProtKB-KW"/>
</dbReference>
<evidence type="ECO:0000256" key="18">
    <source>
        <dbReference type="ARBA" id="ARBA00043107"/>
    </source>
</evidence>
<name>A0A8T2IN40_9PIPI</name>
<protein>
    <recommendedName>
        <fullName evidence="16">Cytosolic carboxypeptidase 2</fullName>
    </recommendedName>
    <alternativeName>
        <fullName evidence="18">ATP/GTP-binding protein-like 2</fullName>
    </alternativeName>
    <alternativeName>
        <fullName evidence="17">Protein deglutamylase CCP2</fullName>
    </alternativeName>
</protein>
<feature type="region of interest" description="Disordered" evidence="20">
    <location>
        <begin position="646"/>
        <end position="707"/>
    </location>
</feature>
<dbReference type="OrthoDB" id="10253041at2759"/>
<comment type="similarity">
    <text evidence="5 19">Belongs to the peptidase M14 family.</text>
</comment>
<comment type="cofactor">
    <cofactor evidence="1">
        <name>Zn(2+)</name>
        <dbReference type="ChEBI" id="CHEBI:29105"/>
    </cofactor>
</comment>
<evidence type="ECO:0000256" key="14">
    <source>
        <dbReference type="ARBA" id="ARBA00023273"/>
    </source>
</evidence>
<keyword evidence="7" id="KW-0121">Carboxypeptidase</keyword>
<dbReference type="GO" id="GO:0004181">
    <property type="term" value="F:metallocarboxypeptidase activity"/>
    <property type="evidence" value="ECO:0007669"/>
    <property type="project" value="InterPro"/>
</dbReference>
<keyword evidence="12" id="KW-0482">Metalloprotease</keyword>
<dbReference type="InterPro" id="IPR000834">
    <property type="entry name" value="Peptidase_M14"/>
</dbReference>
<organism evidence="22 23">
    <name type="scientific">Hymenochirus boettgeri</name>
    <name type="common">Congo dwarf clawed frog</name>
    <dbReference type="NCBI Taxonomy" id="247094"/>
    <lineage>
        <taxon>Eukaryota</taxon>
        <taxon>Metazoa</taxon>
        <taxon>Chordata</taxon>
        <taxon>Craniata</taxon>
        <taxon>Vertebrata</taxon>
        <taxon>Euteleostomi</taxon>
        <taxon>Amphibia</taxon>
        <taxon>Batrachia</taxon>
        <taxon>Anura</taxon>
        <taxon>Pipoidea</taxon>
        <taxon>Pipidae</taxon>
        <taxon>Pipinae</taxon>
        <taxon>Hymenochirus</taxon>
    </lineage>
</organism>
<dbReference type="InterPro" id="IPR050821">
    <property type="entry name" value="Cytosolic_carboxypeptidase"/>
</dbReference>
<dbReference type="Pfam" id="PF18027">
    <property type="entry name" value="Pepdidase_M14_N"/>
    <property type="match status" value="1"/>
</dbReference>
<proteinExistence type="inferred from homology"/>
<evidence type="ECO:0000256" key="4">
    <source>
        <dbReference type="ARBA" id="ARBA00004514"/>
    </source>
</evidence>
<evidence type="ECO:0000256" key="17">
    <source>
        <dbReference type="ARBA" id="ARBA00043071"/>
    </source>
</evidence>
<dbReference type="Gene3D" id="2.60.40.3120">
    <property type="match status" value="1"/>
</dbReference>
<dbReference type="Gene3D" id="3.40.630.10">
    <property type="entry name" value="Zn peptidases"/>
    <property type="match status" value="1"/>
</dbReference>
<evidence type="ECO:0000313" key="23">
    <source>
        <dbReference type="Proteomes" id="UP000812440"/>
    </source>
</evidence>
<evidence type="ECO:0000256" key="19">
    <source>
        <dbReference type="PROSITE-ProRule" id="PRU01379"/>
    </source>
</evidence>
<keyword evidence="10" id="KW-0378">Hydrolase</keyword>
<dbReference type="PANTHER" id="PTHR12756:SF41">
    <property type="entry name" value="CYTOSOLIC CARBOXYPEPTIDASE 2"/>
    <property type="match status" value="1"/>
</dbReference>
<feature type="compositionally biased region" description="Polar residues" evidence="20">
    <location>
        <begin position="695"/>
        <end position="706"/>
    </location>
</feature>
<evidence type="ECO:0000256" key="13">
    <source>
        <dbReference type="ARBA" id="ARBA00023212"/>
    </source>
</evidence>
<dbReference type="SUPFAM" id="SSF53187">
    <property type="entry name" value="Zn-dependent exopeptidases"/>
    <property type="match status" value="1"/>
</dbReference>
<feature type="region of interest" description="Disordered" evidence="20">
    <location>
        <begin position="746"/>
        <end position="799"/>
    </location>
</feature>
<reference evidence="22" key="1">
    <citation type="thesis" date="2020" institute="ProQuest LLC" country="789 East Eisenhower Parkway, Ann Arbor, MI, USA">
        <title>Comparative Genomics and Chromosome Evolution.</title>
        <authorList>
            <person name="Mudd A.B."/>
        </authorList>
    </citation>
    <scope>NUCLEOTIDE SEQUENCE</scope>
    <source>
        <strain evidence="22">Female2</strain>
        <tissue evidence="22">Blood</tissue>
    </source>
</reference>
<evidence type="ECO:0000256" key="16">
    <source>
        <dbReference type="ARBA" id="ARBA00041046"/>
    </source>
</evidence>
<dbReference type="EMBL" id="JAACNH010000146">
    <property type="protein sequence ID" value="KAG8431546.1"/>
    <property type="molecule type" value="Genomic_DNA"/>
</dbReference>
<evidence type="ECO:0000256" key="15">
    <source>
        <dbReference type="ARBA" id="ARBA00029302"/>
    </source>
</evidence>
<keyword evidence="8" id="KW-0645">Protease</keyword>
<keyword evidence="13" id="KW-0206">Cytoskeleton</keyword>
<feature type="compositionally biased region" description="Basic residues" evidence="20">
    <location>
        <begin position="674"/>
        <end position="687"/>
    </location>
</feature>
<evidence type="ECO:0000256" key="11">
    <source>
        <dbReference type="ARBA" id="ARBA00022833"/>
    </source>
</evidence>
<evidence type="ECO:0000256" key="2">
    <source>
        <dbReference type="ARBA" id="ARBA00004114"/>
    </source>
</evidence>
<evidence type="ECO:0000259" key="21">
    <source>
        <dbReference type="PROSITE" id="PS52035"/>
    </source>
</evidence>
<evidence type="ECO:0000313" key="22">
    <source>
        <dbReference type="EMBL" id="KAG8431546.1"/>
    </source>
</evidence>
<sequence>MNIQEILLNDDVHKAISKSFAFDSLVRESPVFRSRQLIFEDQEGKVIPRLCQPRDLFSSSNQDGCWQQPRWPSECEVIKEEICHIEWDPQYPESFYKPTGNELKPPIASERKGTVVYEIPPADKGSYFKSARSGGRKCLQNKSRTNQNGQSNNDLQFESRFESGNLQKAVKVGMYDYELTLRTDLYTSKHTQWFYFQVKNTRKRVPYRFTITNLMKSNSLYNSGMKPLLYSQQDALLKGIGWRRDGKDIKYYKGSGPQDERSIYCLTWTVEFPHDDDTCYFAHCYPYTFSDLQRDLKSALSDPACSSYCKLRALCRSLAGNPVYLLTITSPSTNLTVSAKKKAVLVTARVHPGETNGSWMMKGFLDFILSDSPDAQLLRDTFIFKVVPMLNPDGVIVGNYRCSLSGRDLNRNYKSMLKDSFPCIWYTLAMVKRLLSEREIILYCDFHGHSRKNNVFMYGCNNKSNPGTKLHERVFPLMLSKNAPDKFFFKGCKFRVQKSKEGTGRIVMWRQGIPNSYTMESTFGGSTLGTRKDTHFTTKDLKSLGHHFCDTLLDYFDPDSSKFRLCLSELQNILKDEIRKKMDKLGCDITSDFSDFSLSDLETSTSGSNSSESDGLPAHLVDTAEKFYKKQKKHLWSRKERNILYQRGSARRKAKSHDNVDVSQPARNDQEKNTRKRKKEPKRRSSLPRKPETVSMKTQVISSLPSSHFGDPATADHVWHRHVPVKHRQNGQRLPLILTVIQTNNSQPIPKDMSSLKQHPPPFHAKLDRNYSPQPVDHVLRREKSFPSRTLPSAGRKPY</sequence>
<evidence type="ECO:0000256" key="8">
    <source>
        <dbReference type="ARBA" id="ARBA00022670"/>
    </source>
</evidence>
<keyword evidence="14" id="KW-0966">Cell projection</keyword>
<comment type="caution">
    <text evidence="22">The sequence shown here is derived from an EMBL/GenBank/DDBJ whole genome shotgun (WGS) entry which is preliminary data.</text>
</comment>
<feature type="region of interest" description="Disordered" evidence="20">
    <location>
        <begin position="131"/>
        <end position="154"/>
    </location>
</feature>
<dbReference type="PROSITE" id="PS52035">
    <property type="entry name" value="PEPTIDASE_M14"/>
    <property type="match status" value="1"/>
</dbReference>
<feature type="active site" description="Proton donor/acceptor" evidence="19">
    <location>
        <position position="520"/>
    </location>
</feature>
<evidence type="ECO:0000256" key="12">
    <source>
        <dbReference type="ARBA" id="ARBA00023049"/>
    </source>
</evidence>
<dbReference type="FunFam" id="2.60.40.3120:FF:000001">
    <property type="entry name" value="cytosolic carboxypeptidase 1 isoform X1"/>
    <property type="match status" value="1"/>
</dbReference>
<dbReference type="CDD" id="cd06907">
    <property type="entry name" value="M14_AGBL2-3_like"/>
    <property type="match status" value="1"/>
</dbReference>
<dbReference type="GO" id="GO:0005829">
    <property type="term" value="C:cytosol"/>
    <property type="evidence" value="ECO:0007669"/>
    <property type="project" value="UniProtKB-SubCell"/>
</dbReference>
<evidence type="ECO:0000256" key="9">
    <source>
        <dbReference type="ARBA" id="ARBA00022723"/>
    </source>
</evidence>
<dbReference type="Pfam" id="PF00246">
    <property type="entry name" value="Peptidase_M14"/>
    <property type="match status" value="1"/>
</dbReference>
<evidence type="ECO:0000256" key="5">
    <source>
        <dbReference type="ARBA" id="ARBA00005988"/>
    </source>
</evidence>
<accession>A0A8T2IN40</accession>
<feature type="domain" description="Peptidase M14" evidence="21">
    <location>
        <begin position="285"/>
        <end position="556"/>
    </location>
</feature>
<evidence type="ECO:0000256" key="1">
    <source>
        <dbReference type="ARBA" id="ARBA00001947"/>
    </source>
</evidence>
<evidence type="ECO:0000256" key="6">
    <source>
        <dbReference type="ARBA" id="ARBA00022490"/>
    </source>
</evidence>
<feature type="compositionally biased region" description="Polar residues" evidence="20">
    <location>
        <begin position="140"/>
        <end position="154"/>
    </location>
</feature>
<gene>
    <name evidence="22" type="ORF">GDO86_018315</name>
</gene>
<keyword evidence="6" id="KW-0963">Cytoplasm</keyword>
<feature type="non-terminal residue" evidence="22">
    <location>
        <position position="799"/>
    </location>
</feature>
<dbReference type="GO" id="GO:0008270">
    <property type="term" value="F:zinc ion binding"/>
    <property type="evidence" value="ECO:0007669"/>
    <property type="project" value="InterPro"/>
</dbReference>
<evidence type="ECO:0000256" key="20">
    <source>
        <dbReference type="SAM" id="MobiDB-lite"/>
    </source>
</evidence>
<dbReference type="PANTHER" id="PTHR12756">
    <property type="entry name" value="CYTOSOLIC CARBOXYPEPTIDASE"/>
    <property type="match status" value="1"/>
</dbReference>
<keyword evidence="23" id="KW-1185">Reference proteome</keyword>
<evidence type="ECO:0000256" key="7">
    <source>
        <dbReference type="ARBA" id="ARBA00022645"/>
    </source>
</evidence>
<dbReference type="AlphaFoldDB" id="A0A8T2IN40"/>
<keyword evidence="11" id="KW-0862">Zinc</keyword>
<dbReference type="InterPro" id="IPR040626">
    <property type="entry name" value="Pepdidase_M14_N"/>
</dbReference>
<evidence type="ECO:0000256" key="10">
    <source>
        <dbReference type="ARBA" id="ARBA00022801"/>
    </source>
</evidence>
<dbReference type="GO" id="GO:0005814">
    <property type="term" value="C:centriole"/>
    <property type="evidence" value="ECO:0007669"/>
    <property type="project" value="UniProtKB-SubCell"/>
</dbReference>
<comment type="catalytic activity">
    <reaction evidence="15">
        <text>(L-glutamyl)(n+1)-gamma-L-glutamyl-L-glutamyl-[protein] + H2O = (L-glutamyl)(n)-gamma-L-glutamyl-L-glutamyl-[protein] + L-glutamate</text>
        <dbReference type="Rhea" id="RHEA:60004"/>
        <dbReference type="Rhea" id="RHEA-COMP:15519"/>
        <dbReference type="Rhea" id="RHEA-COMP:15675"/>
        <dbReference type="ChEBI" id="CHEBI:15377"/>
        <dbReference type="ChEBI" id="CHEBI:29985"/>
        <dbReference type="ChEBI" id="CHEBI:143623"/>
    </reaction>
    <physiologicalReaction direction="left-to-right" evidence="15">
        <dbReference type="Rhea" id="RHEA:60005"/>
    </physiologicalReaction>
</comment>
<evidence type="ECO:0000256" key="3">
    <source>
        <dbReference type="ARBA" id="ARBA00004120"/>
    </source>
</evidence>
<comment type="subcellular location">
    <subcellularLocation>
        <location evidence="3">Cytoplasm</location>
        <location evidence="3">Cytoskeleton</location>
        <location evidence="3">Cilium basal body</location>
    </subcellularLocation>
    <subcellularLocation>
        <location evidence="2">Cytoplasm</location>
        <location evidence="2">Cytoskeleton</location>
        <location evidence="2">Microtubule organizing center</location>
        <location evidence="2">Centrosome</location>
        <location evidence="2">Centriole</location>
    </subcellularLocation>
    <subcellularLocation>
        <location evidence="4">Cytoplasm</location>
        <location evidence="4">Cytosol</location>
    </subcellularLocation>
</comment>
<keyword evidence="9" id="KW-0479">Metal-binding</keyword>
<dbReference type="FunFam" id="3.40.630.10:FF:000011">
    <property type="entry name" value="cytosolic carboxypeptidase 2 isoform X1"/>
    <property type="match status" value="1"/>
</dbReference>
<dbReference type="Proteomes" id="UP000812440">
    <property type="component" value="Unassembled WGS sequence"/>
</dbReference>